<dbReference type="GeneID" id="111018301"/>
<dbReference type="RefSeq" id="XP_022150029.1">
    <property type="nucleotide sequence ID" value="XM_022294337.1"/>
</dbReference>
<organism evidence="3 4">
    <name type="scientific">Momordica charantia</name>
    <name type="common">Bitter gourd</name>
    <name type="synonym">Balsam pear</name>
    <dbReference type="NCBI Taxonomy" id="3673"/>
    <lineage>
        <taxon>Eukaryota</taxon>
        <taxon>Viridiplantae</taxon>
        <taxon>Streptophyta</taxon>
        <taxon>Embryophyta</taxon>
        <taxon>Tracheophyta</taxon>
        <taxon>Spermatophyta</taxon>
        <taxon>Magnoliopsida</taxon>
        <taxon>eudicotyledons</taxon>
        <taxon>Gunneridae</taxon>
        <taxon>Pentapetalae</taxon>
        <taxon>rosids</taxon>
        <taxon>fabids</taxon>
        <taxon>Cucurbitales</taxon>
        <taxon>Cucurbitaceae</taxon>
        <taxon>Momordiceae</taxon>
        <taxon>Momordica</taxon>
    </lineage>
</organism>
<dbReference type="PANTHER" id="PTHR31338">
    <property type="entry name" value="POLYKETIDE CYCLASE/DEHYDRASE AND LIPID TRANSPORT SUPERFAMILY PROTEIN"/>
    <property type="match status" value="1"/>
</dbReference>
<dbReference type="GO" id="GO:0006952">
    <property type="term" value="P:defense response"/>
    <property type="evidence" value="ECO:0007669"/>
    <property type="project" value="InterPro"/>
</dbReference>
<accession>A0A6J1D8T9</accession>
<dbReference type="InterPro" id="IPR052006">
    <property type="entry name" value="MLP-like"/>
</dbReference>
<proteinExistence type="inferred from homology"/>
<dbReference type="Proteomes" id="UP000504603">
    <property type="component" value="Unplaced"/>
</dbReference>
<evidence type="ECO:0000313" key="3">
    <source>
        <dbReference type="Proteomes" id="UP000504603"/>
    </source>
</evidence>
<dbReference type="Gene3D" id="3.30.530.20">
    <property type="match status" value="1"/>
</dbReference>
<dbReference type="OrthoDB" id="1072116at2759"/>
<keyword evidence="3" id="KW-1185">Reference proteome</keyword>
<dbReference type="AlphaFoldDB" id="A0A6J1D8T9"/>
<sequence>CWKSVSELEINAPAEKYHEVFNNETFHVPKIFSKIIQEVEVHGVFDGKDELFKERVEFDDKNLSVSLIGLGGDVFKHYKTFNAIHKVLPKSPRHSLVVLTLEYEKLDDGSPYPYQYLDLMNGIAKDIESHLK</sequence>
<name>A0A6J1D8T9_MOMCH</name>
<feature type="domain" description="Bet v I/Major latex protein" evidence="2">
    <location>
        <begin position="3"/>
        <end position="132"/>
    </location>
</feature>
<dbReference type="Pfam" id="PF00407">
    <property type="entry name" value="Bet_v_1"/>
    <property type="match status" value="1"/>
</dbReference>
<dbReference type="SMART" id="SM01037">
    <property type="entry name" value="Bet_v_1"/>
    <property type="match status" value="1"/>
</dbReference>
<dbReference type="InterPro" id="IPR000916">
    <property type="entry name" value="Bet_v_I/MLP"/>
</dbReference>
<dbReference type="SUPFAM" id="SSF55961">
    <property type="entry name" value="Bet v1-like"/>
    <property type="match status" value="1"/>
</dbReference>
<protein>
    <submittedName>
        <fullName evidence="4">MLP-like protein 328</fullName>
    </submittedName>
</protein>
<evidence type="ECO:0000259" key="2">
    <source>
        <dbReference type="SMART" id="SM01037"/>
    </source>
</evidence>
<evidence type="ECO:0000256" key="1">
    <source>
        <dbReference type="ARBA" id="ARBA00038242"/>
    </source>
</evidence>
<evidence type="ECO:0000313" key="4">
    <source>
        <dbReference type="RefSeq" id="XP_022150029.1"/>
    </source>
</evidence>
<dbReference type="InterPro" id="IPR023393">
    <property type="entry name" value="START-like_dom_sf"/>
</dbReference>
<dbReference type="PANTHER" id="PTHR31338:SF20">
    <property type="entry name" value="BET V I_MAJOR LATEX PROTEIN DOMAIN-CONTAINING PROTEIN"/>
    <property type="match status" value="1"/>
</dbReference>
<comment type="similarity">
    <text evidence="1">Belongs to the MLP family.</text>
</comment>
<gene>
    <name evidence="4" type="primary">LOC111018301</name>
</gene>
<dbReference type="KEGG" id="mcha:111018301"/>
<feature type="non-terminal residue" evidence="4">
    <location>
        <position position="1"/>
    </location>
</feature>
<reference evidence="4" key="1">
    <citation type="submission" date="2025-08" db="UniProtKB">
        <authorList>
            <consortium name="RefSeq"/>
        </authorList>
    </citation>
    <scope>IDENTIFICATION</scope>
    <source>
        <strain evidence="4">OHB3-1</strain>
    </source>
</reference>